<keyword evidence="1" id="KW-0175">Coiled coil</keyword>
<evidence type="ECO:0000256" key="2">
    <source>
        <dbReference type="SAM" id="MobiDB-lite"/>
    </source>
</evidence>
<evidence type="ECO:0000256" key="1">
    <source>
        <dbReference type="SAM" id="Coils"/>
    </source>
</evidence>
<gene>
    <name evidence="3" type="ORF">DPMN_171714</name>
</gene>
<proteinExistence type="predicted"/>
<reference evidence="3" key="2">
    <citation type="submission" date="2020-11" db="EMBL/GenBank/DDBJ databases">
        <authorList>
            <person name="McCartney M.A."/>
            <person name="Auch B."/>
            <person name="Kono T."/>
            <person name="Mallez S."/>
            <person name="Becker A."/>
            <person name="Gohl D.M."/>
            <person name="Silverstein K.A.T."/>
            <person name="Koren S."/>
            <person name="Bechman K.B."/>
            <person name="Herman A."/>
            <person name="Abrahante J.E."/>
            <person name="Garbe J."/>
        </authorList>
    </citation>
    <scope>NUCLEOTIDE SEQUENCE</scope>
    <source>
        <strain evidence="3">Duluth1</strain>
        <tissue evidence="3">Whole animal</tissue>
    </source>
</reference>
<sequence>MDTKIKRTTSLLSTPEKGGEQKKNRMLSDSICEFNYTVESVAGNDNVDNDVLDTNTLLAQTIQESIQKSLAVEMKKMVESIISGVVDGFKKIIDTLESENKTLRNENSMLRDRVVEIKKHC</sequence>
<name>A0A9D4DYH8_DREPO</name>
<organism evidence="3 4">
    <name type="scientific">Dreissena polymorpha</name>
    <name type="common">Zebra mussel</name>
    <name type="synonym">Mytilus polymorpha</name>
    <dbReference type="NCBI Taxonomy" id="45954"/>
    <lineage>
        <taxon>Eukaryota</taxon>
        <taxon>Metazoa</taxon>
        <taxon>Spiralia</taxon>
        <taxon>Lophotrochozoa</taxon>
        <taxon>Mollusca</taxon>
        <taxon>Bivalvia</taxon>
        <taxon>Autobranchia</taxon>
        <taxon>Heteroconchia</taxon>
        <taxon>Euheterodonta</taxon>
        <taxon>Imparidentia</taxon>
        <taxon>Neoheterodontei</taxon>
        <taxon>Myida</taxon>
        <taxon>Dreissenoidea</taxon>
        <taxon>Dreissenidae</taxon>
        <taxon>Dreissena</taxon>
    </lineage>
</organism>
<evidence type="ECO:0000313" key="4">
    <source>
        <dbReference type="Proteomes" id="UP000828390"/>
    </source>
</evidence>
<reference evidence="3" key="1">
    <citation type="journal article" date="2019" name="bioRxiv">
        <title>The Genome of the Zebra Mussel, Dreissena polymorpha: A Resource for Invasive Species Research.</title>
        <authorList>
            <person name="McCartney M.A."/>
            <person name="Auch B."/>
            <person name="Kono T."/>
            <person name="Mallez S."/>
            <person name="Zhang Y."/>
            <person name="Obille A."/>
            <person name="Becker A."/>
            <person name="Abrahante J.E."/>
            <person name="Garbe J."/>
            <person name="Badalamenti J.P."/>
            <person name="Herman A."/>
            <person name="Mangelson H."/>
            <person name="Liachko I."/>
            <person name="Sullivan S."/>
            <person name="Sone E.D."/>
            <person name="Koren S."/>
            <person name="Silverstein K.A.T."/>
            <person name="Beckman K.B."/>
            <person name="Gohl D.M."/>
        </authorList>
    </citation>
    <scope>NUCLEOTIDE SEQUENCE</scope>
    <source>
        <strain evidence="3">Duluth1</strain>
        <tissue evidence="3">Whole animal</tissue>
    </source>
</reference>
<protein>
    <submittedName>
        <fullName evidence="3">Uncharacterized protein</fullName>
    </submittedName>
</protein>
<dbReference type="EMBL" id="JAIWYP010000009">
    <property type="protein sequence ID" value="KAH3770427.1"/>
    <property type="molecule type" value="Genomic_DNA"/>
</dbReference>
<accession>A0A9D4DYH8</accession>
<dbReference type="Proteomes" id="UP000828390">
    <property type="component" value="Unassembled WGS sequence"/>
</dbReference>
<comment type="caution">
    <text evidence="3">The sequence shown here is derived from an EMBL/GenBank/DDBJ whole genome shotgun (WGS) entry which is preliminary data.</text>
</comment>
<dbReference type="AlphaFoldDB" id="A0A9D4DYH8"/>
<feature type="coiled-coil region" evidence="1">
    <location>
        <begin position="86"/>
        <end position="113"/>
    </location>
</feature>
<keyword evidence="4" id="KW-1185">Reference proteome</keyword>
<feature type="region of interest" description="Disordered" evidence="2">
    <location>
        <begin position="1"/>
        <end position="24"/>
    </location>
</feature>
<evidence type="ECO:0000313" key="3">
    <source>
        <dbReference type="EMBL" id="KAH3770427.1"/>
    </source>
</evidence>